<keyword evidence="2" id="KW-1185">Reference proteome</keyword>
<reference evidence="1 2" key="1">
    <citation type="journal article" date="2013" name="BMC Genomics">
        <title>The miniature genome of a carnivorous plant Genlisea aurea contains a low number of genes and short non-coding sequences.</title>
        <authorList>
            <person name="Leushkin E.V."/>
            <person name="Sutormin R.A."/>
            <person name="Nabieva E.R."/>
            <person name="Penin A.A."/>
            <person name="Kondrashov A.S."/>
            <person name="Logacheva M.D."/>
        </authorList>
    </citation>
    <scope>NUCLEOTIDE SEQUENCE [LARGE SCALE GENOMIC DNA]</scope>
</reference>
<evidence type="ECO:0000313" key="1">
    <source>
        <dbReference type="EMBL" id="EPS66051.1"/>
    </source>
</evidence>
<evidence type="ECO:0000313" key="2">
    <source>
        <dbReference type="Proteomes" id="UP000015453"/>
    </source>
</evidence>
<dbReference type="EMBL" id="AUSU01003893">
    <property type="protein sequence ID" value="EPS66051.1"/>
    <property type="molecule type" value="Genomic_DNA"/>
</dbReference>
<dbReference type="Pfam" id="PF07911">
    <property type="entry name" value="DUF1677"/>
    <property type="match status" value="1"/>
</dbReference>
<dbReference type="PANTHER" id="PTHR33108:SF2">
    <property type="entry name" value="OS03G0665700 PROTEIN"/>
    <property type="match status" value="1"/>
</dbReference>
<gene>
    <name evidence="1" type="ORF">M569_08730</name>
</gene>
<dbReference type="InterPro" id="IPR012876">
    <property type="entry name" value="DUF1677_pln"/>
</dbReference>
<comment type="caution">
    <text evidence="1">The sequence shown here is derived from an EMBL/GenBank/DDBJ whole genome shotgun (WGS) entry which is preliminary data.</text>
</comment>
<dbReference type="AlphaFoldDB" id="S8CMN3"/>
<dbReference type="PANTHER" id="PTHR33108">
    <property type="entry name" value="OS01G0745000 PROTEIN"/>
    <property type="match status" value="1"/>
</dbReference>
<evidence type="ECO:0008006" key="3">
    <source>
        <dbReference type="Google" id="ProtNLM"/>
    </source>
</evidence>
<organism evidence="1 2">
    <name type="scientific">Genlisea aurea</name>
    <dbReference type="NCBI Taxonomy" id="192259"/>
    <lineage>
        <taxon>Eukaryota</taxon>
        <taxon>Viridiplantae</taxon>
        <taxon>Streptophyta</taxon>
        <taxon>Embryophyta</taxon>
        <taxon>Tracheophyta</taxon>
        <taxon>Spermatophyta</taxon>
        <taxon>Magnoliopsida</taxon>
        <taxon>eudicotyledons</taxon>
        <taxon>Gunneridae</taxon>
        <taxon>Pentapetalae</taxon>
        <taxon>asterids</taxon>
        <taxon>lamiids</taxon>
        <taxon>Lamiales</taxon>
        <taxon>Lentibulariaceae</taxon>
        <taxon>Genlisea</taxon>
    </lineage>
</organism>
<dbReference type="OrthoDB" id="1911663at2759"/>
<protein>
    <recommendedName>
        <fullName evidence="3">DUF1677 family protein</fullName>
    </recommendedName>
</protein>
<name>S8CMN3_9LAMI</name>
<dbReference type="Proteomes" id="UP000015453">
    <property type="component" value="Unassembled WGS sequence"/>
</dbReference>
<sequence>MEGDHIVQQVKCDCCGLIEDCTQAYITQVRSNFRGKWLCGLCSQAVADEAAQHIDEALKAHMLFCRRDASDNPALRVAQGIGQMLRRRRK</sequence>
<accession>S8CMN3</accession>
<proteinExistence type="predicted"/>